<evidence type="ECO:0008006" key="4">
    <source>
        <dbReference type="Google" id="ProtNLM"/>
    </source>
</evidence>
<dbReference type="PANTHER" id="PTHR42305:SF1">
    <property type="entry name" value="MEMBRANE PROTEIN RV1733C-RELATED"/>
    <property type="match status" value="1"/>
</dbReference>
<dbReference type="EMBL" id="JBHMCG010000134">
    <property type="protein sequence ID" value="MFB9576539.1"/>
    <property type="molecule type" value="Genomic_DNA"/>
</dbReference>
<proteinExistence type="predicted"/>
<organism evidence="2 3">
    <name type="scientific">Streptomyces yanii</name>
    <dbReference type="NCBI Taxonomy" id="78510"/>
    <lineage>
        <taxon>Bacteria</taxon>
        <taxon>Bacillati</taxon>
        <taxon>Actinomycetota</taxon>
        <taxon>Actinomycetes</taxon>
        <taxon>Kitasatosporales</taxon>
        <taxon>Streptomycetaceae</taxon>
        <taxon>Streptomyces</taxon>
    </lineage>
</organism>
<evidence type="ECO:0000256" key="1">
    <source>
        <dbReference type="SAM" id="Phobius"/>
    </source>
</evidence>
<dbReference type="RefSeq" id="WP_345510740.1">
    <property type="nucleotide sequence ID" value="NZ_JBHMCG010000134.1"/>
</dbReference>
<keyword evidence="1" id="KW-0812">Transmembrane</keyword>
<evidence type="ECO:0000313" key="2">
    <source>
        <dbReference type="EMBL" id="MFB9576539.1"/>
    </source>
</evidence>
<dbReference type="InterPro" id="IPR039708">
    <property type="entry name" value="MT1774/Rv1733c-like"/>
</dbReference>
<sequence length="174" mass="18805">MALLLMTVAAPALGWLCGSRTDDVLQESVRIQQAQRHATTAVVVRVASGPPRLVSDPEVSSERTTQTSVVARWKAPDGTPRSGRVATFSKITDPGARVRIWTDSDGRPALRPMDAPTAHTHAALAGFGVMLLGIALIEGGRRLIVWRMVQRRYARLDRAWAEAGPDWGRTGTGS</sequence>
<keyword evidence="1" id="KW-1133">Transmembrane helix</keyword>
<keyword evidence="3" id="KW-1185">Reference proteome</keyword>
<gene>
    <name evidence="2" type="ORF">ACFFTL_30710</name>
</gene>
<name>A0ABV5RFE5_9ACTN</name>
<reference evidence="2 3" key="1">
    <citation type="submission" date="2024-09" db="EMBL/GenBank/DDBJ databases">
        <authorList>
            <person name="Sun Q."/>
            <person name="Mori K."/>
        </authorList>
    </citation>
    <scope>NUCLEOTIDE SEQUENCE [LARGE SCALE GENOMIC DNA]</scope>
    <source>
        <strain evidence="2 3">JCM 3331</strain>
    </source>
</reference>
<dbReference type="Proteomes" id="UP001589710">
    <property type="component" value="Unassembled WGS sequence"/>
</dbReference>
<evidence type="ECO:0000313" key="3">
    <source>
        <dbReference type="Proteomes" id="UP001589710"/>
    </source>
</evidence>
<keyword evidence="1" id="KW-0472">Membrane</keyword>
<dbReference type="PANTHER" id="PTHR42305">
    <property type="entry name" value="MEMBRANE PROTEIN RV1733C-RELATED"/>
    <property type="match status" value="1"/>
</dbReference>
<accession>A0ABV5RFE5</accession>
<feature type="transmembrane region" description="Helical" evidence="1">
    <location>
        <begin position="118"/>
        <end position="137"/>
    </location>
</feature>
<comment type="caution">
    <text evidence="2">The sequence shown here is derived from an EMBL/GenBank/DDBJ whole genome shotgun (WGS) entry which is preliminary data.</text>
</comment>
<protein>
    <recommendedName>
        <fullName evidence="4">Integral membrane protein</fullName>
    </recommendedName>
</protein>